<evidence type="ECO:0000256" key="9">
    <source>
        <dbReference type="ARBA" id="ARBA00044677"/>
    </source>
</evidence>
<evidence type="ECO:0000256" key="8">
    <source>
        <dbReference type="ARBA" id="ARBA00023163"/>
    </source>
</evidence>
<comment type="similarity">
    <text evidence="1 10">Belongs to the eukaryotic-type primase small subunit family.</text>
</comment>
<dbReference type="EMBL" id="NHOQ01000244">
    <property type="protein sequence ID" value="PWA31945.1"/>
    <property type="molecule type" value="Genomic_DNA"/>
</dbReference>
<dbReference type="Gene3D" id="3.90.920.10">
    <property type="entry name" value="DNA primase, PRIM domain"/>
    <property type="match status" value="2"/>
</dbReference>
<keyword evidence="13" id="KW-1185">Reference proteome</keyword>
<dbReference type="FunFam" id="3.90.920.10:FF:000021">
    <property type="entry name" value="DNA primase small subunit PriS"/>
    <property type="match status" value="1"/>
</dbReference>
<dbReference type="STRING" id="33528.ENSGAFP00000018309"/>
<gene>
    <name evidence="12" type="ORF">CCH79_00006600</name>
</gene>
<accession>A0A315WQ67</accession>
<sequence>MPSSDYDPACLPDLLPLYYRRLFPFAQYYRWLNYGGGKCRGREQKPGEESRDPVQKNYFQNREFSFTLKDDIYVRYQSFSSQSEMEKEMQKMNPYKIDIGAVYSHRPNQHNTVKSGSFQALEKELVFDIDMTDYDDVRSCCSAADICSKCWTLMTIAIRILDKALRQDFGFHHLLWVYSGRRGVHCWVCDEAARKLSAAARSAVAEYLSLVKGGEETVKKVVLTDPIHPFIRDSLTEVKRYFPLYALQDQNILGRKESEEKVLALSTAKKRQYFEKEIMLQYCYPRLDVNVSKGVNHLLKSPFSVHPKTGRISVPIDLKDVDKFDPFAVPTISLICEELDRPKADEDEAKSEVTKGKENEQDSTEKRKIRDYKRTSLAKYVKYFDEFLAGMVDSWKGKLLQQSEVAVALADLDAEAVSPPDITLSLRSGVLSHSHLGNSVLSRRSPQFCV</sequence>
<dbReference type="Proteomes" id="UP000250572">
    <property type="component" value="Unassembled WGS sequence"/>
</dbReference>
<dbReference type="SUPFAM" id="SSF56747">
    <property type="entry name" value="Prim-pol domain"/>
    <property type="match status" value="1"/>
</dbReference>
<evidence type="ECO:0000313" key="12">
    <source>
        <dbReference type="EMBL" id="PWA31945.1"/>
    </source>
</evidence>
<evidence type="ECO:0000256" key="11">
    <source>
        <dbReference type="SAM" id="MobiDB-lite"/>
    </source>
</evidence>
<dbReference type="Pfam" id="PF01896">
    <property type="entry name" value="DNA_primase_S"/>
    <property type="match status" value="1"/>
</dbReference>
<protein>
    <recommendedName>
        <fullName evidence="10">DNA primase</fullName>
        <ecNumber evidence="10">2.7.7.-</ecNumber>
    </recommendedName>
</protein>
<dbReference type="InterPro" id="IPR002755">
    <property type="entry name" value="DNA_primase_S"/>
</dbReference>
<keyword evidence="4 10" id="KW-0808">Transferase</keyword>
<comment type="catalytic activity">
    <reaction evidence="9">
        <text>ssDNA + n NTP = ssDNA/pppN(pN)n-1 hybrid + (n-1) diphosphate.</text>
        <dbReference type="EC" id="2.7.7.102"/>
    </reaction>
</comment>
<evidence type="ECO:0000256" key="3">
    <source>
        <dbReference type="ARBA" id="ARBA00022515"/>
    </source>
</evidence>
<dbReference type="NCBIfam" id="TIGR00335">
    <property type="entry name" value="primase_sml"/>
    <property type="match status" value="1"/>
</dbReference>
<organism evidence="12 13">
    <name type="scientific">Gambusia affinis</name>
    <name type="common">Western mosquitofish</name>
    <name type="synonym">Heterandria affinis</name>
    <dbReference type="NCBI Taxonomy" id="33528"/>
    <lineage>
        <taxon>Eukaryota</taxon>
        <taxon>Metazoa</taxon>
        <taxon>Chordata</taxon>
        <taxon>Craniata</taxon>
        <taxon>Vertebrata</taxon>
        <taxon>Euteleostomi</taxon>
        <taxon>Actinopterygii</taxon>
        <taxon>Neopterygii</taxon>
        <taxon>Teleostei</taxon>
        <taxon>Neoteleostei</taxon>
        <taxon>Acanthomorphata</taxon>
        <taxon>Ovalentaria</taxon>
        <taxon>Atherinomorphae</taxon>
        <taxon>Cyprinodontiformes</taxon>
        <taxon>Poeciliidae</taxon>
        <taxon>Poeciliinae</taxon>
        <taxon>Gambusia</taxon>
    </lineage>
</organism>
<evidence type="ECO:0000256" key="4">
    <source>
        <dbReference type="ARBA" id="ARBA00022679"/>
    </source>
</evidence>
<evidence type="ECO:0000313" key="13">
    <source>
        <dbReference type="Proteomes" id="UP000250572"/>
    </source>
</evidence>
<evidence type="ECO:0000256" key="6">
    <source>
        <dbReference type="ARBA" id="ARBA00022705"/>
    </source>
</evidence>
<evidence type="ECO:0000256" key="5">
    <source>
        <dbReference type="ARBA" id="ARBA00022695"/>
    </source>
</evidence>
<dbReference type="GO" id="GO:0006269">
    <property type="term" value="P:DNA replication, synthesis of primer"/>
    <property type="evidence" value="ECO:0007669"/>
    <property type="project" value="UniProtKB-KW"/>
</dbReference>
<dbReference type="GO" id="GO:0005658">
    <property type="term" value="C:alpha DNA polymerase:primase complex"/>
    <property type="evidence" value="ECO:0007669"/>
    <property type="project" value="UniProtKB-ARBA"/>
</dbReference>
<keyword evidence="2 10" id="KW-0240">DNA-directed RNA polymerase</keyword>
<feature type="region of interest" description="Disordered" evidence="11">
    <location>
        <begin position="343"/>
        <end position="367"/>
    </location>
</feature>
<keyword evidence="5" id="KW-0548">Nucleotidyltransferase</keyword>
<name>A0A315WQ67_GAMAF</name>
<dbReference type="GO" id="GO:0003899">
    <property type="term" value="F:DNA-directed RNA polymerase activity"/>
    <property type="evidence" value="ECO:0007669"/>
    <property type="project" value="InterPro"/>
</dbReference>
<keyword evidence="3 10" id="KW-0639">Primosome</keyword>
<evidence type="ECO:0000256" key="7">
    <source>
        <dbReference type="ARBA" id="ARBA00022723"/>
    </source>
</evidence>
<dbReference type="InterPro" id="IPR014052">
    <property type="entry name" value="DNA_primase_ssu_euk/arc"/>
</dbReference>
<proteinExistence type="inferred from homology"/>
<evidence type="ECO:0000256" key="1">
    <source>
        <dbReference type="ARBA" id="ARBA00009762"/>
    </source>
</evidence>
<keyword evidence="8" id="KW-0804">Transcription</keyword>
<comment type="caution">
    <text evidence="12">The sequence shown here is derived from an EMBL/GenBank/DDBJ whole genome shotgun (WGS) entry which is preliminary data.</text>
</comment>
<dbReference type="AlphaFoldDB" id="A0A315WQ67"/>
<dbReference type="CDD" id="cd04860">
    <property type="entry name" value="AE_Prim_S"/>
    <property type="match status" value="1"/>
</dbReference>
<keyword evidence="7" id="KW-0479">Metal-binding</keyword>
<dbReference type="PANTHER" id="PTHR10536">
    <property type="entry name" value="DNA PRIMASE SMALL SUBUNIT"/>
    <property type="match status" value="1"/>
</dbReference>
<evidence type="ECO:0000256" key="10">
    <source>
        <dbReference type="RuleBase" id="RU003514"/>
    </source>
</evidence>
<dbReference type="EC" id="2.7.7.-" evidence="10"/>
<keyword evidence="6 10" id="KW-0235">DNA replication</keyword>
<evidence type="ECO:0000256" key="2">
    <source>
        <dbReference type="ARBA" id="ARBA00022478"/>
    </source>
</evidence>
<dbReference type="GO" id="GO:0046872">
    <property type="term" value="F:metal ion binding"/>
    <property type="evidence" value="ECO:0007669"/>
    <property type="project" value="UniProtKB-KW"/>
</dbReference>
<reference evidence="12 13" key="1">
    <citation type="journal article" date="2018" name="G3 (Bethesda)">
        <title>A High-Quality Reference Genome for the Invasive Mosquitofish Gambusia affinis Using a Chicago Library.</title>
        <authorList>
            <person name="Hoffberg S.L."/>
            <person name="Troendle N.J."/>
            <person name="Glenn T.C."/>
            <person name="Mahmud O."/>
            <person name="Louha S."/>
            <person name="Chalopin D."/>
            <person name="Bennetzen J.L."/>
            <person name="Mauricio R."/>
        </authorList>
    </citation>
    <scope>NUCLEOTIDE SEQUENCE [LARGE SCALE GENOMIC DNA]</scope>
    <source>
        <strain evidence="12">NE01/NJP1002.9</strain>
        <tissue evidence="12">Muscle</tissue>
    </source>
</reference>